<dbReference type="AlphaFoldDB" id="M0M0E7"/>
<comment type="caution">
    <text evidence="3">The sequence shown here is derived from an EMBL/GenBank/DDBJ whole genome shotgun (WGS) entry which is preliminary data.</text>
</comment>
<dbReference type="Proteomes" id="UP000011607">
    <property type="component" value="Unassembled WGS sequence"/>
</dbReference>
<dbReference type="EMBL" id="AOMA01000086">
    <property type="protein sequence ID" value="EMA39146.1"/>
    <property type="molecule type" value="Genomic_DNA"/>
</dbReference>
<feature type="region of interest" description="Disordered" evidence="1">
    <location>
        <begin position="68"/>
        <end position="96"/>
    </location>
</feature>
<name>M0M0E7_9EURY</name>
<evidence type="ECO:0000313" key="4">
    <source>
        <dbReference type="Proteomes" id="UP000011607"/>
    </source>
</evidence>
<keyword evidence="4" id="KW-1185">Reference proteome</keyword>
<feature type="compositionally biased region" description="Acidic residues" evidence="1">
    <location>
        <begin position="86"/>
        <end position="96"/>
    </location>
</feature>
<proteinExistence type="predicted"/>
<evidence type="ECO:0000259" key="2">
    <source>
        <dbReference type="Pfam" id="PF14321"/>
    </source>
</evidence>
<evidence type="ECO:0000313" key="3">
    <source>
        <dbReference type="EMBL" id="EMA39146.1"/>
    </source>
</evidence>
<evidence type="ECO:0000256" key="1">
    <source>
        <dbReference type="SAM" id="MobiDB-lite"/>
    </source>
</evidence>
<organism evidence="3 4">
    <name type="scientific">Halobiforma nitratireducens JCM 10879</name>
    <dbReference type="NCBI Taxonomy" id="1227454"/>
    <lineage>
        <taxon>Archaea</taxon>
        <taxon>Methanobacteriati</taxon>
        <taxon>Methanobacteriota</taxon>
        <taxon>Stenosarchaea group</taxon>
        <taxon>Halobacteria</taxon>
        <taxon>Halobacteriales</taxon>
        <taxon>Natrialbaceae</taxon>
        <taxon>Halobiforma</taxon>
    </lineage>
</organism>
<dbReference type="RefSeq" id="WP_006672698.1">
    <property type="nucleotide sequence ID" value="NZ_AOMA01000086.1"/>
</dbReference>
<dbReference type="Pfam" id="PF14321">
    <property type="entry name" value="DUF4382"/>
    <property type="match status" value="1"/>
</dbReference>
<accession>M0M0E7</accession>
<dbReference type="eggNOG" id="arCOG06011">
    <property type="taxonomic scope" value="Archaea"/>
</dbReference>
<protein>
    <recommendedName>
        <fullName evidence="2">DUF4382 domain-containing protein</fullName>
    </recommendedName>
</protein>
<reference evidence="3 4" key="1">
    <citation type="journal article" date="2014" name="PLoS Genet.">
        <title>Phylogenetically driven sequencing of extremely halophilic archaea reveals strategies for static and dynamic osmo-response.</title>
        <authorList>
            <person name="Becker E.A."/>
            <person name="Seitzer P.M."/>
            <person name="Tritt A."/>
            <person name="Larsen D."/>
            <person name="Krusor M."/>
            <person name="Yao A.I."/>
            <person name="Wu D."/>
            <person name="Madern D."/>
            <person name="Eisen J.A."/>
            <person name="Darling A.E."/>
            <person name="Facciotti M.T."/>
        </authorList>
    </citation>
    <scope>NUCLEOTIDE SEQUENCE [LARGE SCALE GENOMIC DNA]</scope>
    <source>
        <strain evidence="3 4">JCM 10879</strain>
    </source>
</reference>
<dbReference type="InterPro" id="IPR025491">
    <property type="entry name" value="DUF4382"/>
</dbReference>
<dbReference type="OrthoDB" id="187789at2157"/>
<gene>
    <name evidence="3" type="ORF">C446_08881</name>
</gene>
<feature type="domain" description="DUF4382" evidence="2">
    <location>
        <begin position="37"/>
        <end position="200"/>
    </location>
</feature>
<sequence length="215" mass="23477">MADSLTHGRREYLKWAGGTVTASSIGLAGCLASSDATGTLATQVTDQPGDIADFESCVVTIEGIWVKRREDTDDEDDTGGDHSEDGIDEQDSDDIDQGEDRQYHEFDAPQEADLVELQGENTQLIDERDLSAGEYEFLQLDVSDVAGVLADGGDATVSTPGRAPLQFNQRFEIRDSEQTTFVADFTPVRRGRTNEYVLQPVADGTKVIYESEESD</sequence>